<protein>
    <recommendedName>
        <fullName evidence="4">Reverse transcriptase</fullName>
    </recommendedName>
</protein>
<dbReference type="EMBL" id="JBBPBM010000015">
    <property type="protein sequence ID" value="KAK8558741.1"/>
    <property type="molecule type" value="Genomic_DNA"/>
</dbReference>
<organism evidence="2 3">
    <name type="scientific">Hibiscus sabdariffa</name>
    <name type="common">roselle</name>
    <dbReference type="NCBI Taxonomy" id="183260"/>
    <lineage>
        <taxon>Eukaryota</taxon>
        <taxon>Viridiplantae</taxon>
        <taxon>Streptophyta</taxon>
        <taxon>Embryophyta</taxon>
        <taxon>Tracheophyta</taxon>
        <taxon>Spermatophyta</taxon>
        <taxon>Magnoliopsida</taxon>
        <taxon>eudicotyledons</taxon>
        <taxon>Gunneridae</taxon>
        <taxon>Pentapetalae</taxon>
        <taxon>rosids</taxon>
        <taxon>malvids</taxon>
        <taxon>Malvales</taxon>
        <taxon>Malvaceae</taxon>
        <taxon>Malvoideae</taxon>
        <taxon>Hibiscus</taxon>
    </lineage>
</organism>
<proteinExistence type="predicted"/>
<evidence type="ECO:0000313" key="3">
    <source>
        <dbReference type="Proteomes" id="UP001472677"/>
    </source>
</evidence>
<keyword evidence="3" id="KW-1185">Reference proteome</keyword>
<comment type="caution">
    <text evidence="2">The sequence shown here is derived from an EMBL/GenBank/DDBJ whole genome shotgun (WGS) entry which is preliminary data.</text>
</comment>
<name>A0ABR2EDL8_9ROSI</name>
<feature type="region of interest" description="Disordered" evidence="1">
    <location>
        <begin position="1"/>
        <end position="28"/>
    </location>
</feature>
<feature type="compositionally biased region" description="Polar residues" evidence="1">
    <location>
        <begin position="19"/>
        <end position="28"/>
    </location>
</feature>
<reference evidence="2 3" key="1">
    <citation type="journal article" date="2024" name="G3 (Bethesda)">
        <title>Genome assembly of Hibiscus sabdariffa L. provides insights into metabolisms of medicinal natural products.</title>
        <authorList>
            <person name="Kim T."/>
        </authorList>
    </citation>
    <scope>NUCLEOTIDE SEQUENCE [LARGE SCALE GENOMIC DNA]</scope>
    <source>
        <strain evidence="2">TK-2024</strain>
        <tissue evidence="2">Old leaves</tissue>
    </source>
</reference>
<evidence type="ECO:0000256" key="1">
    <source>
        <dbReference type="SAM" id="MobiDB-lite"/>
    </source>
</evidence>
<accession>A0ABR2EDL8</accession>
<sequence>MWMIVEQRRRRPKKVSPTMDESSGVPSVATGSRINVLHNAIFEEEAKKNNGNSKRRDLVSNNAVQLGEGKSPIVEVHRPTISIGKHSTISITEEDGEHRASRKGVGKDLIAVSKVVQDCVEIKILRISNQFIHGQIRAVGSTRWLFFTSVYASPSVSKWKYLWSALQDLDPGRGITWLIGGDFNAILCHDERLGACPKDLIGYWLTLNGSIVSRIPICCTWTGSTSANIVELQSKLNLWNRNVFGHIGRKKKEIMRRLRGIDKALQSSRLTFLLELNQKIRGELDMILM</sequence>
<dbReference type="SUPFAM" id="SSF56219">
    <property type="entry name" value="DNase I-like"/>
    <property type="match status" value="1"/>
</dbReference>
<gene>
    <name evidence="2" type="ORF">V6N12_042040</name>
</gene>
<dbReference type="InterPro" id="IPR036691">
    <property type="entry name" value="Endo/exonu/phosph_ase_sf"/>
</dbReference>
<dbReference type="Proteomes" id="UP001472677">
    <property type="component" value="Unassembled WGS sequence"/>
</dbReference>
<evidence type="ECO:0000313" key="2">
    <source>
        <dbReference type="EMBL" id="KAK8558741.1"/>
    </source>
</evidence>
<evidence type="ECO:0008006" key="4">
    <source>
        <dbReference type="Google" id="ProtNLM"/>
    </source>
</evidence>